<reference evidence="1 2" key="1">
    <citation type="journal article" date="2015" name="Genome Announc.">
        <title>Complete Genome Sequencing of Protease-Producing Novel Arthrobacter sp. Strain IHBB 11108 Using PacBio Single-Molecule Real-Time Sequencing Technology.</title>
        <authorList>
            <person name="Kiran S."/>
            <person name="Swarnkar M.K."/>
            <person name="Pal M."/>
            <person name="Thakur R."/>
            <person name="Tewari R."/>
            <person name="Singh A.K."/>
            <person name="Gulati A."/>
        </authorList>
    </citation>
    <scope>NUCLEOTIDE SEQUENCE [LARGE SCALE GENOMIC DNA]</scope>
    <source>
        <strain evidence="1 2">IHBB 11108</strain>
    </source>
</reference>
<dbReference type="Proteomes" id="UP000061839">
    <property type="component" value="Chromosome"/>
</dbReference>
<evidence type="ECO:0000313" key="2">
    <source>
        <dbReference type="Proteomes" id="UP000061839"/>
    </source>
</evidence>
<accession>A0A0D4BXJ2</accession>
<dbReference type="PANTHER" id="PTHR34070:SF1">
    <property type="entry name" value="DNA ALKYLATION REPAIR PROTEIN"/>
    <property type="match status" value="1"/>
</dbReference>
<dbReference type="STRING" id="1618207.UM93_05945"/>
<dbReference type="InterPro" id="IPR014825">
    <property type="entry name" value="DNA_alkylation"/>
</dbReference>
<dbReference type="SUPFAM" id="SSF48371">
    <property type="entry name" value="ARM repeat"/>
    <property type="match status" value="1"/>
</dbReference>
<dbReference type="RefSeq" id="WP_045074330.1">
    <property type="nucleotide sequence ID" value="NZ_CP011005.1"/>
</dbReference>
<keyword evidence="2" id="KW-1185">Reference proteome</keyword>
<sequence length="225" mass="25881">MQQRLIDQVEQDLRELADPDRAIKMQAYMKSSMPYLGVPMPQVRKLTSAAVRAFPFASAEQLLATAEVLWREAEYRELRYVALALTALKPARGNLNFLPLYEEMVSTGAWWDYVDEVSHRIQELLKSQPATMKPLIRRWSVASDFWFRRLSIISQLQLKTATDLDLLSSVIDANAADKEFFIRKAIGWALREYSKTDPQWVSAFVAARTSTLSPLSQREALKRLR</sequence>
<dbReference type="Gene3D" id="1.25.10.90">
    <property type="match status" value="1"/>
</dbReference>
<dbReference type="EMBL" id="CP011005">
    <property type="protein sequence ID" value="AJT41172.1"/>
    <property type="molecule type" value="Genomic_DNA"/>
</dbReference>
<evidence type="ECO:0000313" key="1">
    <source>
        <dbReference type="EMBL" id="AJT41172.1"/>
    </source>
</evidence>
<protein>
    <submittedName>
        <fullName evidence="1">DNA alkylation repair protein</fullName>
    </submittedName>
</protein>
<dbReference type="AlphaFoldDB" id="A0A0D4BXJ2"/>
<dbReference type="PATRIC" id="fig|1618207.4.peg.1206"/>
<dbReference type="HOGENOM" id="CLU_079880_1_1_11"/>
<dbReference type="OrthoDB" id="9775346at2"/>
<gene>
    <name evidence="1" type="ORF">UM93_05945</name>
</gene>
<dbReference type="PANTHER" id="PTHR34070">
    <property type="entry name" value="ARMADILLO-TYPE FOLD"/>
    <property type="match status" value="1"/>
</dbReference>
<organism evidence="1 2">
    <name type="scientific">Psychromicrobium lacuslunae</name>
    <dbReference type="NCBI Taxonomy" id="1618207"/>
    <lineage>
        <taxon>Bacteria</taxon>
        <taxon>Bacillati</taxon>
        <taxon>Actinomycetota</taxon>
        <taxon>Actinomycetes</taxon>
        <taxon>Micrococcales</taxon>
        <taxon>Micrococcaceae</taxon>
        <taxon>Psychromicrobium</taxon>
    </lineage>
</organism>
<proteinExistence type="predicted"/>
<dbReference type="CDD" id="cd07064">
    <property type="entry name" value="AlkD_like_1"/>
    <property type="match status" value="1"/>
</dbReference>
<name>A0A0D4BXJ2_9MICC</name>
<dbReference type="InterPro" id="IPR016024">
    <property type="entry name" value="ARM-type_fold"/>
</dbReference>
<dbReference type="Pfam" id="PF08713">
    <property type="entry name" value="DNA_alkylation"/>
    <property type="match status" value="1"/>
</dbReference>
<dbReference type="KEGG" id="ari:UM93_05945"/>